<keyword evidence="3" id="KW-1185">Reference proteome</keyword>
<organism evidence="2 3">
    <name type="scientific">Streptomyces oceani</name>
    <dbReference type="NCBI Taxonomy" id="1075402"/>
    <lineage>
        <taxon>Bacteria</taxon>
        <taxon>Bacillati</taxon>
        <taxon>Actinomycetota</taxon>
        <taxon>Actinomycetes</taxon>
        <taxon>Kitasatosporales</taxon>
        <taxon>Streptomycetaceae</taxon>
        <taxon>Streptomyces</taxon>
    </lineage>
</organism>
<dbReference type="OrthoDB" id="3214389at2"/>
<dbReference type="InterPro" id="IPR054206">
    <property type="entry name" value="DUF6912"/>
</dbReference>
<feature type="region of interest" description="Disordered" evidence="1">
    <location>
        <begin position="88"/>
        <end position="110"/>
    </location>
</feature>
<dbReference type="PATRIC" id="fig|1075402.3.peg.1566"/>
<dbReference type="Proteomes" id="UP000176101">
    <property type="component" value="Unassembled WGS sequence"/>
</dbReference>
<proteinExistence type="predicted"/>
<protein>
    <submittedName>
        <fullName evidence="2">Uncharacterized protein</fullName>
    </submittedName>
</protein>
<evidence type="ECO:0000313" key="2">
    <source>
        <dbReference type="EMBL" id="OEV03033.1"/>
    </source>
</evidence>
<dbReference type="AlphaFoldDB" id="A0A1E7KGM5"/>
<sequence length="180" mass="19496">MRVYVPLTMPALARTHQAGALDPVHTEAYAVTPELRAWCRTEDTEELEYAALESAAHASLRRLAAESGAGRRRVVLAMELPDERVTSLTGAPDAAVTPETAPDTPDTAETRPGAVRIVGPVPADRIAAVHVDEAHAERDVAAATAALRTEGDPEARHALDRVETHELLWYATQEVPWLLE</sequence>
<dbReference type="EMBL" id="LJGU01000125">
    <property type="protein sequence ID" value="OEV03033.1"/>
    <property type="molecule type" value="Genomic_DNA"/>
</dbReference>
<gene>
    <name evidence="2" type="ORF">AN216_13390</name>
</gene>
<dbReference type="RefSeq" id="WP_070196890.1">
    <property type="nucleotide sequence ID" value="NZ_LJGU01000125.1"/>
</dbReference>
<reference evidence="2 3" key="1">
    <citation type="journal article" date="2016" name="Front. Microbiol.">
        <title>Comparative Genomics Analysis of Streptomyces Species Reveals Their Adaptation to the Marine Environment and Their Diversity at the Genomic Level.</title>
        <authorList>
            <person name="Tian X."/>
            <person name="Zhang Z."/>
            <person name="Yang T."/>
            <person name="Chen M."/>
            <person name="Li J."/>
            <person name="Chen F."/>
            <person name="Yang J."/>
            <person name="Li W."/>
            <person name="Zhang B."/>
            <person name="Zhang Z."/>
            <person name="Wu J."/>
            <person name="Zhang C."/>
            <person name="Long L."/>
            <person name="Xiao J."/>
        </authorList>
    </citation>
    <scope>NUCLEOTIDE SEQUENCE [LARGE SCALE GENOMIC DNA]</scope>
    <source>
        <strain evidence="2 3">SCSIO 02100</strain>
    </source>
</reference>
<dbReference type="Pfam" id="PF21853">
    <property type="entry name" value="DUF6912"/>
    <property type="match status" value="1"/>
</dbReference>
<comment type="caution">
    <text evidence="2">The sequence shown here is derived from an EMBL/GenBank/DDBJ whole genome shotgun (WGS) entry which is preliminary data.</text>
</comment>
<feature type="compositionally biased region" description="Low complexity" evidence="1">
    <location>
        <begin position="91"/>
        <end position="110"/>
    </location>
</feature>
<dbReference type="STRING" id="1075402.AN216_13390"/>
<name>A0A1E7KGM5_9ACTN</name>
<accession>A0A1E7KGM5</accession>
<evidence type="ECO:0000313" key="3">
    <source>
        <dbReference type="Proteomes" id="UP000176101"/>
    </source>
</evidence>
<evidence type="ECO:0000256" key="1">
    <source>
        <dbReference type="SAM" id="MobiDB-lite"/>
    </source>
</evidence>